<organism evidence="1">
    <name type="scientific">Anisakis simplex</name>
    <name type="common">Herring worm</name>
    <dbReference type="NCBI Taxonomy" id="6269"/>
    <lineage>
        <taxon>Eukaryota</taxon>
        <taxon>Metazoa</taxon>
        <taxon>Ecdysozoa</taxon>
        <taxon>Nematoda</taxon>
        <taxon>Chromadorea</taxon>
        <taxon>Rhabditida</taxon>
        <taxon>Spirurina</taxon>
        <taxon>Ascaridomorpha</taxon>
        <taxon>Ascaridoidea</taxon>
        <taxon>Anisakidae</taxon>
        <taxon>Anisakis</taxon>
        <taxon>Anisakis simplex complex</taxon>
    </lineage>
</organism>
<dbReference type="WBParaSite" id="ASIM_0000057901-mRNA-1">
    <property type="protein sequence ID" value="ASIM_0000057901-mRNA-1"/>
    <property type="gene ID" value="ASIM_0000057901"/>
</dbReference>
<reference evidence="1" key="1">
    <citation type="submission" date="2017-02" db="UniProtKB">
        <authorList>
            <consortium name="WormBaseParasite"/>
        </authorList>
    </citation>
    <scope>IDENTIFICATION</scope>
</reference>
<sequence>LYRSANGQFELFLLTSEGSSHSDGSTGLPLKAARHHLVPGPAPALYPVGTVAYRQAVQQFDQSISVISTDSESMISDMRGLPIHMKNAAAMGRRTYQQQYLMPQGWLRLQILFIICSVIDILSEFRWLI</sequence>
<accession>A0A0M3IZ98</accession>
<evidence type="ECO:0000313" key="1">
    <source>
        <dbReference type="WBParaSite" id="ASIM_0000057901-mRNA-1"/>
    </source>
</evidence>
<proteinExistence type="predicted"/>
<name>A0A0M3IZ98_ANISI</name>
<protein>
    <submittedName>
        <fullName evidence="1">Segment polarity protein dishevelled (inferred by orthology to a D. melanogaster protein)</fullName>
    </submittedName>
</protein>
<dbReference type="AlphaFoldDB" id="A0A0M3IZ98"/>